<feature type="region of interest" description="Disordered" evidence="5">
    <location>
        <begin position="569"/>
        <end position="599"/>
    </location>
</feature>
<dbReference type="InterPro" id="IPR006703">
    <property type="entry name" value="G_AIG1"/>
</dbReference>
<evidence type="ECO:0000256" key="4">
    <source>
        <dbReference type="SAM" id="Coils"/>
    </source>
</evidence>
<keyword evidence="4" id="KW-0175">Coiled coil</keyword>
<feature type="region of interest" description="Disordered" evidence="5">
    <location>
        <begin position="698"/>
        <end position="734"/>
    </location>
</feature>
<dbReference type="EMBL" id="JACTAM010000003">
    <property type="protein sequence ID" value="KAI2666874.1"/>
    <property type="molecule type" value="Genomic_DNA"/>
</dbReference>
<evidence type="ECO:0000259" key="6">
    <source>
        <dbReference type="PROSITE" id="PS51720"/>
    </source>
</evidence>
<dbReference type="SUPFAM" id="SSF52540">
    <property type="entry name" value="P-loop containing nucleoside triphosphate hydrolases"/>
    <property type="match status" value="3"/>
</dbReference>
<dbReference type="Pfam" id="PF04548">
    <property type="entry name" value="AIG1"/>
    <property type="match status" value="4"/>
</dbReference>
<name>A0ABQ8MVL9_LABRO</name>
<evidence type="ECO:0000256" key="5">
    <source>
        <dbReference type="SAM" id="MobiDB-lite"/>
    </source>
</evidence>
<evidence type="ECO:0000256" key="3">
    <source>
        <dbReference type="ARBA" id="ARBA00023134"/>
    </source>
</evidence>
<keyword evidence="3" id="KW-0342">GTP-binding</keyword>
<keyword evidence="8" id="KW-1185">Reference proteome</keyword>
<dbReference type="PROSITE" id="PS51720">
    <property type="entry name" value="G_AIG1"/>
    <property type="match status" value="3"/>
</dbReference>
<comment type="similarity">
    <text evidence="1">Belongs to the TRAFAC class TrmE-Era-EngA-EngB-Septin-like GTPase superfamily. AIG1/Toc34/Toc159-like paraseptin GTPase family. IAN subfamily.</text>
</comment>
<protein>
    <submittedName>
        <fullName evidence="7">GTPase IMAP family member 8</fullName>
    </submittedName>
</protein>
<feature type="compositionally biased region" description="Basic residues" evidence="5">
    <location>
        <begin position="707"/>
        <end position="733"/>
    </location>
</feature>
<evidence type="ECO:0000256" key="1">
    <source>
        <dbReference type="ARBA" id="ARBA00008535"/>
    </source>
</evidence>
<dbReference type="CDD" id="cd01852">
    <property type="entry name" value="AIG1"/>
    <property type="match status" value="1"/>
</dbReference>
<dbReference type="InterPro" id="IPR027417">
    <property type="entry name" value="P-loop_NTPase"/>
</dbReference>
<dbReference type="Gene3D" id="3.40.50.300">
    <property type="entry name" value="P-loop containing nucleotide triphosphate hydrolases"/>
    <property type="match status" value="4"/>
</dbReference>
<dbReference type="InterPro" id="IPR045058">
    <property type="entry name" value="GIMA/IAN/Toc"/>
</dbReference>
<proteinExistence type="inferred from homology"/>
<feature type="compositionally biased region" description="Basic and acidic residues" evidence="5">
    <location>
        <begin position="571"/>
        <end position="599"/>
    </location>
</feature>
<keyword evidence="2" id="KW-0547">Nucleotide-binding</keyword>
<feature type="domain" description="AIG1-type G" evidence="6">
    <location>
        <begin position="187"/>
        <end position="381"/>
    </location>
</feature>
<feature type="coiled-coil region" evidence="4">
    <location>
        <begin position="540"/>
        <end position="567"/>
    </location>
</feature>
<reference evidence="7 8" key="1">
    <citation type="submission" date="2022-01" db="EMBL/GenBank/DDBJ databases">
        <title>A high-quality chromosome-level genome assembly of rohu carp, Labeo rohita.</title>
        <authorList>
            <person name="Arick M.A. II"/>
            <person name="Hsu C.-Y."/>
            <person name="Magbanua Z."/>
            <person name="Pechanova O."/>
            <person name="Grover C."/>
            <person name="Miller E."/>
            <person name="Thrash A."/>
            <person name="Ezzel L."/>
            <person name="Alam S."/>
            <person name="Benzie J."/>
            <person name="Hamilton M."/>
            <person name="Karsi A."/>
            <person name="Lawrence M.L."/>
            <person name="Peterson D.G."/>
        </authorList>
    </citation>
    <scope>NUCLEOTIDE SEQUENCE [LARGE SCALE GENOMIC DNA]</scope>
    <source>
        <strain evidence="8">BAU-BD-2019</strain>
        <tissue evidence="7">Blood</tissue>
    </source>
</reference>
<evidence type="ECO:0000313" key="7">
    <source>
        <dbReference type="EMBL" id="KAI2666874.1"/>
    </source>
</evidence>
<sequence>MDSLIQIEQHVTLTVASTINVPVCPLCYLEALHQSSLDMRTFYLEKNMNENEINVFIFAVRLGQLTNDDKMSLEWLQRVFGDKVLKFVMILFTYEREDECNTLKYNLKKNPDLQQLLEKCGGRYQTCNKMMNNRSEMRDLMKKIEHLFNENQQQCYTGEMFNTASIRRKELESSEHHCGHTSEMESNAQLNFILLGKKQSGKSASGNTILGRKVFLSKKSSKSVTWDVDVKSGTVDGFPVTVYDTPGFCHSELTEEEIQQKLKKVLQKCDSGPCAFLPVIKADSFTEEEIKTMEKTEKLLGEKHLEKTWILFTRGDELQDENMTINEFINETKALKKLVQKYDQRYHVFNNKTLGHSDQARLLLVKILRRSFGIKDTPVSSHSSRRIVLLGKTGVGKSAAGNTILGQKDFKSVMKTNSVTRRCIEKHATVLGRSVSVVDTPGFFDTHMTTEELMTEIGRSVYLSSPGPHAFLIVFRVIDRFTEHEQQIPQQIQMVFGQEVLKYCIILFTYGDLLKGQNVETLTEDNCQIRHLLEQCGGRYHVFNNENQNSREQVNDLLQKIDTMIEQEEDITTRGRKEKREREKGETTRRGEQGQDETERILKKEEVETQSENPEFKQFLSKHQHTLRLSAFALGKHMIAGESIGVCVGGAVGAACGLIGGPVGIAVGVFVGGAVGGAVGAAVGAVVSKVRHKVANNILLNNEQKPSKKNKAMQIKGKQRKEKKRKEKKRKEKKKTETFCMFIRVTNSSCFAADRSSAETGRSNMEPLQELPDVNRSSIRIVLLGNGGVGKSATGNTILGEKVFRSALRMNAVTSECSAAHTIVSDRSVSVVDTPGFTCLSTEELMTEIGRSVYLSSPGPHAFLIVFALNMRRTWMGQLTFYDIKKLFGWEVLKYSIILFTHGDLLEEDPIEELIKEYDDLNNREQVNDLLKKIDTMIEQNEGKYYSNEMYEDVQIFGVLV</sequence>
<accession>A0ABQ8MVL9</accession>
<dbReference type="Proteomes" id="UP000830375">
    <property type="component" value="Unassembled WGS sequence"/>
</dbReference>
<dbReference type="PANTHER" id="PTHR10903:SF186">
    <property type="entry name" value="GTPASE IMAP FAMILY MEMBER 4-LIKE-RELATED"/>
    <property type="match status" value="1"/>
</dbReference>
<evidence type="ECO:0000256" key="2">
    <source>
        <dbReference type="ARBA" id="ARBA00022741"/>
    </source>
</evidence>
<organism evidence="7 8">
    <name type="scientific">Labeo rohita</name>
    <name type="common">Indian major carp</name>
    <name type="synonym">Cyprinus rohita</name>
    <dbReference type="NCBI Taxonomy" id="84645"/>
    <lineage>
        <taxon>Eukaryota</taxon>
        <taxon>Metazoa</taxon>
        <taxon>Chordata</taxon>
        <taxon>Craniata</taxon>
        <taxon>Vertebrata</taxon>
        <taxon>Euteleostomi</taxon>
        <taxon>Actinopterygii</taxon>
        <taxon>Neopterygii</taxon>
        <taxon>Teleostei</taxon>
        <taxon>Ostariophysi</taxon>
        <taxon>Cypriniformes</taxon>
        <taxon>Cyprinidae</taxon>
        <taxon>Labeoninae</taxon>
        <taxon>Labeonini</taxon>
        <taxon>Labeo</taxon>
    </lineage>
</organism>
<feature type="domain" description="AIG1-type G" evidence="6">
    <location>
        <begin position="776"/>
        <end position="961"/>
    </location>
</feature>
<feature type="domain" description="AIG1-type G" evidence="6">
    <location>
        <begin position="382"/>
        <end position="583"/>
    </location>
</feature>
<dbReference type="PANTHER" id="PTHR10903">
    <property type="entry name" value="GTPASE, IMAP FAMILY MEMBER-RELATED"/>
    <property type="match status" value="1"/>
</dbReference>
<comment type="caution">
    <text evidence="7">The sequence shown here is derived from an EMBL/GenBank/DDBJ whole genome shotgun (WGS) entry which is preliminary data.</text>
</comment>
<evidence type="ECO:0000313" key="8">
    <source>
        <dbReference type="Proteomes" id="UP000830375"/>
    </source>
</evidence>
<gene>
    <name evidence="7" type="ORF">H4Q32_027721</name>
</gene>